<organism evidence="7 8">
    <name type="scientific">Rhizomicrobium electricum</name>
    <dbReference type="NCBI Taxonomy" id="480070"/>
    <lineage>
        <taxon>Bacteria</taxon>
        <taxon>Pseudomonadati</taxon>
        <taxon>Pseudomonadota</taxon>
        <taxon>Alphaproteobacteria</taxon>
        <taxon>Micropepsales</taxon>
        <taxon>Micropepsaceae</taxon>
        <taxon>Rhizomicrobium</taxon>
    </lineage>
</organism>
<protein>
    <submittedName>
        <fullName evidence="7">Glycoside hydrolase 43 family protein</fullName>
    </submittedName>
</protein>
<dbReference type="GO" id="GO:0016787">
    <property type="term" value="F:hydrolase activity"/>
    <property type="evidence" value="ECO:0007669"/>
    <property type="project" value="UniProtKB-KW"/>
</dbReference>
<dbReference type="Pfam" id="PF17851">
    <property type="entry name" value="GH43_C2"/>
    <property type="match status" value="1"/>
</dbReference>
<feature type="signal peptide" evidence="5">
    <location>
        <begin position="1"/>
        <end position="21"/>
    </location>
</feature>
<gene>
    <name evidence="7" type="ORF">GCM10008942_22870</name>
</gene>
<feature type="domain" description="Beta-xylosidase C-terminal Concanavalin A-like" evidence="6">
    <location>
        <begin position="337"/>
        <end position="552"/>
    </location>
</feature>
<evidence type="ECO:0000256" key="2">
    <source>
        <dbReference type="ARBA" id="ARBA00022801"/>
    </source>
</evidence>
<evidence type="ECO:0000313" key="7">
    <source>
        <dbReference type="EMBL" id="GAA0573582.1"/>
    </source>
</evidence>
<accession>A0ABN1ESS2</accession>
<keyword evidence="5" id="KW-0732">Signal</keyword>
<evidence type="ECO:0000313" key="8">
    <source>
        <dbReference type="Proteomes" id="UP001499951"/>
    </source>
</evidence>
<dbReference type="SUPFAM" id="SSF75005">
    <property type="entry name" value="Arabinanase/levansucrase/invertase"/>
    <property type="match status" value="1"/>
</dbReference>
<reference evidence="7 8" key="1">
    <citation type="journal article" date="2019" name="Int. J. Syst. Evol. Microbiol.">
        <title>The Global Catalogue of Microorganisms (GCM) 10K type strain sequencing project: providing services to taxonomists for standard genome sequencing and annotation.</title>
        <authorList>
            <consortium name="The Broad Institute Genomics Platform"/>
            <consortium name="The Broad Institute Genome Sequencing Center for Infectious Disease"/>
            <person name="Wu L."/>
            <person name="Ma J."/>
        </authorList>
    </citation>
    <scope>NUCLEOTIDE SEQUENCE [LARGE SCALE GENOMIC DNA]</scope>
    <source>
        <strain evidence="7 8">JCM 15089</strain>
    </source>
</reference>
<dbReference type="PANTHER" id="PTHR42812:SF12">
    <property type="entry name" value="BETA-XYLOSIDASE-RELATED"/>
    <property type="match status" value="1"/>
</dbReference>
<dbReference type="InterPro" id="IPR051795">
    <property type="entry name" value="Glycosyl_Hydrlase_43"/>
</dbReference>
<comment type="similarity">
    <text evidence="1 4">Belongs to the glycosyl hydrolase 43 family.</text>
</comment>
<evidence type="ECO:0000256" key="1">
    <source>
        <dbReference type="ARBA" id="ARBA00009865"/>
    </source>
</evidence>
<keyword evidence="8" id="KW-1185">Reference proteome</keyword>
<evidence type="ECO:0000259" key="6">
    <source>
        <dbReference type="Pfam" id="PF17851"/>
    </source>
</evidence>
<dbReference type="RefSeq" id="WP_166934645.1">
    <property type="nucleotide sequence ID" value="NZ_BAAADD010000005.1"/>
</dbReference>
<comment type="caution">
    <text evidence="7">The sequence shown here is derived from an EMBL/GenBank/DDBJ whole genome shotgun (WGS) entry which is preliminary data.</text>
</comment>
<keyword evidence="2 4" id="KW-0378">Hydrolase</keyword>
<dbReference type="EMBL" id="BAAADD010000005">
    <property type="protein sequence ID" value="GAA0573582.1"/>
    <property type="molecule type" value="Genomic_DNA"/>
</dbReference>
<sequence>MKRHIGMALMVAAFCCVAANAGRYVNPVLASDYSDPDAIRVGSDFYLVSSSFANAPGLPVLTSKDLVHWRIVGHALTRLPPDSHYSVPRHGGGAWAPAIRFHAGKLVIYYPDPDRGIFMVEASDPAGPWSVPVLVDAARGAIDPCPFWDDDGTGWLVHGWAASRAGKNNIITLKKLSADGRKALDNGSDVIVGQNLPPVETSIGLAPWHTIEGPKLYKRNGWYYIFAPAGGVPGGWQAVFRSRHIAGPYEARDVLDQGHSDVNGPHQGAWVTTVSGEDWFLHFQDAGTYGRRVWLEPMIWRDGWPVIGKAGVGAVRGEPVHSWTMPRTAVSQAEPESDEFDGILGKGWQWNANPQGGWSDLESAPGQLRLSSASQPRNLWEDGAILTRKLPDERFTATVKLTFHPKAVGERSGLVMYGSDYAWIGLENTASGIELVAVTRKNAANGGEETRRLLQKVPSGSVYLRLSVEPKRVSQPAPEYRPYWPSMLQVLHADVRFSYSFDNAAFTDAGEQFEALPGRWVGAQIGLFAQAPAGTPSYVATSVGSTDIDWFRISR</sequence>
<evidence type="ECO:0000256" key="5">
    <source>
        <dbReference type="SAM" id="SignalP"/>
    </source>
</evidence>
<dbReference type="Proteomes" id="UP001499951">
    <property type="component" value="Unassembled WGS sequence"/>
</dbReference>
<dbReference type="Pfam" id="PF04616">
    <property type="entry name" value="Glyco_hydro_43"/>
    <property type="match status" value="1"/>
</dbReference>
<evidence type="ECO:0000256" key="3">
    <source>
        <dbReference type="ARBA" id="ARBA00023295"/>
    </source>
</evidence>
<dbReference type="InterPro" id="IPR041542">
    <property type="entry name" value="GH43_C2"/>
</dbReference>
<dbReference type="InterPro" id="IPR006710">
    <property type="entry name" value="Glyco_hydro_43"/>
</dbReference>
<evidence type="ECO:0000256" key="4">
    <source>
        <dbReference type="RuleBase" id="RU361187"/>
    </source>
</evidence>
<dbReference type="SUPFAM" id="SSF49899">
    <property type="entry name" value="Concanavalin A-like lectins/glucanases"/>
    <property type="match status" value="1"/>
</dbReference>
<dbReference type="PANTHER" id="PTHR42812">
    <property type="entry name" value="BETA-XYLOSIDASE"/>
    <property type="match status" value="1"/>
</dbReference>
<dbReference type="Gene3D" id="2.60.120.200">
    <property type="match status" value="1"/>
</dbReference>
<name>A0ABN1ESS2_9PROT</name>
<dbReference type="InterPro" id="IPR023296">
    <property type="entry name" value="Glyco_hydro_beta-prop_sf"/>
</dbReference>
<feature type="chain" id="PRO_5045038233" evidence="5">
    <location>
        <begin position="22"/>
        <end position="555"/>
    </location>
</feature>
<dbReference type="Gene3D" id="2.115.10.20">
    <property type="entry name" value="Glycosyl hydrolase domain, family 43"/>
    <property type="match status" value="1"/>
</dbReference>
<dbReference type="InterPro" id="IPR013320">
    <property type="entry name" value="ConA-like_dom_sf"/>
</dbReference>
<keyword evidence="3 4" id="KW-0326">Glycosidase</keyword>
<dbReference type="CDD" id="cd09001">
    <property type="entry name" value="GH43_FsAxh1-like"/>
    <property type="match status" value="1"/>
</dbReference>
<proteinExistence type="inferred from homology"/>